<dbReference type="GO" id="GO:0005886">
    <property type="term" value="C:plasma membrane"/>
    <property type="evidence" value="ECO:0007669"/>
    <property type="project" value="UniProtKB-SubCell"/>
</dbReference>
<feature type="transmembrane region" description="Helical" evidence="8">
    <location>
        <begin position="38"/>
        <end position="57"/>
    </location>
</feature>
<dbReference type="Gene3D" id="3.30.70.1450">
    <property type="entry name" value="Regulator of K+ conductance, C-terminal domain"/>
    <property type="match status" value="2"/>
</dbReference>
<dbReference type="AlphaFoldDB" id="A0A318HX13"/>
<dbReference type="NCBIfam" id="TIGR01625">
    <property type="entry name" value="YidE_YbjL_dupl"/>
    <property type="match status" value="2"/>
</dbReference>
<keyword evidence="12" id="KW-1185">Reference proteome</keyword>
<dbReference type="EMBL" id="QJJX01000007">
    <property type="protein sequence ID" value="PXX23165.1"/>
    <property type="molecule type" value="Genomic_DNA"/>
</dbReference>
<dbReference type="SUPFAM" id="SSF116726">
    <property type="entry name" value="TrkA C-terminal domain-like"/>
    <property type="match status" value="2"/>
</dbReference>
<protein>
    <submittedName>
        <fullName evidence="11">AspT/YidE/YbjL antiporter-like protein</fullName>
    </submittedName>
</protein>
<dbReference type="GO" id="GO:0008324">
    <property type="term" value="F:monoatomic cation transmembrane transporter activity"/>
    <property type="evidence" value="ECO:0007669"/>
    <property type="project" value="InterPro"/>
</dbReference>
<keyword evidence="7 8" id="KW-0472">Membrane</keyword>
<dbReference type="STRING" id="1122991.GCA_000613445_02531"/>
<keyword evidence="3" id="KW-0813">Transport</keyword>
<evidence type="ECO:0000256" key="2">
    <source>
        <dbReference type="ARBA" id="ARBA00009854"/>
    </source>
</evidence>
<evidence type="ECO:0000313" key="11">
    <source>
        <dbReference type="EMBL" id="PXX23165.1"/>
    </source>
</evidence>
<dbReference type="InterPro" id="IPR006037">
    <property type="entry name" value="RCK_C"/>
</dbReference>
<accession>A0A318HX13</accession>
<dbReference type="InterPro" id="IPR006512">
    <property type="entry name" value="YidE_YbjL"/>
</dbReference>
<dbReference type="InterPro" id="IPR050144">
    <property type="entry name" value="AAE_transporter"/>
</dbReference>
<feature type="domain" description="RCK C-terminal" evidence="10">
    <location>
        <begin position="191"/>
        <end position="273"/>
    </location>
</feature>
<dbReference type="Proteomes" id="UP000248314">
    <property type="component" value="Unassembled WGS sequence"/>
</dbReference>
<feature type="transmembrane region" description="Helical" evidence="8">
    <location>
        <begin position="467"/>
        <end position="490"/>
    </location>
</feature>
<evidence type="ECO:0000256" key="5">
    <source>
        <dbReference type="ARBA" id="ARBA00022692"/>
    </source>
</evidence>
<feature type="domain" description="Guanylate cyclase" evidence="9">
    <location>
        <begin position="402"/>
        <end position="438"/>
    </location>
</feature>
<feature type="transmembrane region" description="Helical" evidence="8">
    <location>
        <begin position="158"/>
        <end position="180"/>
    </location>
</feature>
<dbReference type="PROSITE" id="PS50125">
    <property type="entry name" value="GUANYLATE_CYCLASE_2"/>
    <property type="match status" value="1"/>
</dbReference>
<gene>
    <name evidence="11" type="ORF">EJ73_00830</name>
</gene>
<feature type="transmembrane region" description="Helical" evidence="8">
    <location>
        <begin position="69"/>
        <end position="88"/>
    </location>
</feature>
<name>A0A318HX13_9BACT</name>
<organism evidence="11 12">
    <name type="scientific">Hoylesella shahii DSM 15611 = JCM 12083</name>
    <dbReference type="NCBI Taxonomy" id="1122991"/>
    <lineage>
        <taxon>Bacteria</taxon>
        <taxon>Pseudomonadati</taxon>
        <taxon>Bacteroidota</taxon>
        <taxon>Bacteroidia</taxon>
        <taxon>Bacteroidales</taxon>
        <taxon>Prevotellaceae</taxon>
        <taxon>Hoylesella</taxon>
    </lineage>
</organism>
<dbReference type="GO" id="GO:0009190">
    <property type="term" value="P:cyclic nucleotide biosynthetic process"/>
    <property type="evidence" value="ECO:0007669"/>
    <property type="project" value="InterPro"/>
</dbReference>
<reference evidence="11 12" key="1">
    <citation type="submission" date="2018-05" db="EMBL/GenBank/DDBJ databases">
        <title>Genomic Encyclopedia of Type Strains, Phase I: the one thousand microbial genomes (KMG-I) project.</title>
        <authorList>
            <person name="Kyrpides N."/>
        </authorList>
    </citation>
    <scope>NUCLEOTIDE SEQUENCE [LARGE SCALE GENOMIC DNA]</scope>
    <source>
        <strain evidence="11 12">DSM 15611</strain>
    </source>
</reference>
<comment type="caution">
    <text evidence="11">The sequence shown here is derived from an EMBL/GenBank/DDBJ whole genome shotgun (WGS) entry which is preliminary data.</text>
</comment>
<feature type="transmembrane region" description="Helical" evidence="8">
    <location>
        <begin position="12"/>
        <end position="31"/>
    </location>
</feature>
<evidence type="ECO:0000256" key="1">
    <source>
        <dbReference type="ARBA" id="ARBA00004651"/>
    </source>
</evidence>
<proteinExistence type="inferred from homology"/>
<dbReference type="PANTHER" id="PTHR30445:SF3">
    <property type="entry name" value="TRANSPORT PROTEIN YIDE-RELATED"/>
    <property type="match status" value="1"/>
</dbReference>
<dbReference type="PROSITE" id="PS51202">
    <property type="entry name" value="RCK_C"/>
    <property type="match status" value="2"/>
</dbReference>
<feature type="transmembrane region" description="Helical" evidence="8">
    <location>
        <begin position="497"/>
        <end position="518"/>
    </location>
</feature>
<dbReference type="InterPro" id="IPR001054">
    <property type="entry name" value="A/G_cyclase"/>
</dbReference>
<dbReference type="InterPro" id="IPR036721">
    <property type="entry name" value="RCK_C_sf"/>
</dbReference>
<feature type="transmembrane region" description="Helical" evidence="8">
    <location>
        <begin position="100"/>
        <end position="117"/>
    </location>
</feature>
<comment type="similarity">
    <text evidence="2">Belongs to the AAE transporter (TC 2.A.81) family.</text>
</comment>
<feature type="transmembrane region" description="Helical" evidence="8">
    <location>
        <begin position="375"/>
        <end position="395"/>
    </location>
</feature>
<evidence type="ECO:0000256" key="6">
    <source>
        <dbReference type="ARBA" id="ARBA00022989"/>
    </source>
</evidence>
<keyword evidence="6 8" id="KW-1133">Transmembrane helix</keyword>
<evidence type="ECO:0000256" key="4">
    <source>
        <dbReference type="ARBA" id="ARBA00022475"/>
    </source>
</evidence>
<evidence type="ECO:0000256" key="8">
    <source>
        <dbReference type="SAM" id="Phobius"/>
    </source>
</evidence>
<evidence type="ECO:0000313" key="12">
    <source>
        <dbReference type="Proteomes" id="UP000248314"/>
    </source>
</evidence>
<evidence type="ECO:0000259" key="9">
    <source>
        <dbReference type="PROSITE" id="PS50125"/>
    </source>
</evidence>
<dbReference type="NCBIfam" id="NF003007">
    <property type="entry name" value="PRK03818.1"/>
    <property type="match status" value="1"/>
</dbReference>
<evidence type="ECO:0000256" key="3">
    <source>
        <dbReference type="ARBA" id="ARBA00022448"/>
    </source>
</evidence>
<feature type="transmembrane region" description="Helical" evidence="8">
    <location>
        <begin position="407"/>
        <end position="424"/>
    </location>
</feature>
<evidence type="ECO:0000256" key="7">
    <source>
        <dbReference type="ARBA" id="ARBA00023136"/>
    </source>
</evidence>
<comment type="subcellular location">
    <subcellularLocation>
        <location evidence="1">Cell membrane</location>
        <topology evidence="1">Multi-pass membrane protein</topology>
    </subcellularLocation>
</comment>
<evidence type="ECO:0000259" key="10">
    <source>
        <dbReference type="PROSITE" id="PS51202"/>
    </source>
</evidence>
<keyword evidence="5 8" id="KW-0812">Transmembrane</keyword>
<dbReference type="Pfam" id="PF02080">
    <property type="entry name" value="TrkA_C"/>
    <property type="match status" value="2"/>
</dbReference>
<dbReference type="PANTHER" id="PTHR30445">
    <property type="entry name" value="K(+)_H(+) ANTIPORTER SUBUNIT KHTT"/>
    <property type="match status" value="1"/>
</dbReference>
<dbReference type="Pfam" id="PF06826">
    <property type="entry name" value="Asp-Al_Ex"/>
    <property type="match status" value="2"/>
</dbReference>
<feature type="transmembrane region" description="Helical" evidence="8">
    <location>
        <begin position="530"/>
        <end position="553"/>
    </location>
</feature>
<feature type="domain" description="RCK C-terminal" evidence="10">
    <location>
        <begin position="281"/>
        <end position="365"/>
    </location>
</feature>
<dbReference type="RefSeq" id="WP_110370071.1">
    <property type="nucleotide sequence ID" value="NZ_QJJX01000007.1"/>
</dbReference>
<keyword evidence="4" id="KW-1003">Cell membrane</keyword>
<dbReference type="GO" id="GO:0035556">
    <property type="term" value="P:intracellular signal transduction"/>
    <property type="evidence" value="ECO:0007669"/>
    <property type="project" value="InterPro"/>
</dbReference>
<dbReference type="GO" id="GO:0006813">
    <property type="term" value="P:potassium ion transport"/>
    <property type="evidence" value="ECO:0007669"/>
    <property type="project" value="InterPro"/>
</dbReference>
<sequence length="554" mass="59926">MDWINGLFSVHSALQTVVVLSLICYLGLVLGKIHVKGISLGVAFVFFIGIIAGHLGLNIDAKVLEYTQTFGLVLFVYTLGLHVGPNFFGSLRQEGIRLNLWGLAVIALGTILALVLAKLCSVPLQTMVGILCGAVTNTPALGAAQQALENFGFSTRSAALGCAVAYPLGVLGVIFAMIVLRKFFVKPEDLVPHSPQDEDHTYVAQYEIVNQAIHGKTLAEIAQMAHIQFIVSRIWRNEQVIVPLSTTKLKLGDNVLVVTTDDEVGGMELLMGKKVDKDWNEEKIDWNHIDKKVESKVVVITRPMLNGKKLGSLRLRSTFGVNVSRVTRGDTKLLGTNNLRLQYGDRVTVVGEHDALESVEHYFGNAVQTLKEPNLGAIFLGMLLGLAIGTIPIMLPGMSAPVRMGLAGGPIVMGILVGSIGPRFRLVSYTTRSASLMLRQLGLSLYLACLGLDAGQDFFQTVVRPEGLLWVGLGFVLTVVPVLVVGFIALRTKQLDFGSICGILCGSMANPMALTYASETLEGDTPAVSYATVYPLGMFIRVIIVQIMLMFFLA</sequence>
<feature type="transmembrane region" description="Helical" evidence="8">
    <location>
        <begin position="436"/>
        <end position="455"/>
    </location>
</feature>